<dbReference type="GO" id="GO:0000981">
    <property type="term" value="F:DNA-binding transcription factor activity, RNA polymerase II-specific"/>
    <property type="evidence" value="ECO:0007669"/>
    <property type="project" value="InterPro"/>
</dbReference>
<dbReference type="SUPFAM" id="SSF46689">
    <property type="entry name" value="Homeodomain-like"/>
    <property type="match status" value="1"/>
</dbReference>
<name>A0A6J8EUF3_MYTCO</name>
<dbReference type="GO" id="GO:0000978">
    <property type="term" value="F:RNA polymerase II cis-regulatory region sequence-specific DNA binding"/>
    <property type="evidence" value="ECO:0007669"/>
    <property type="project" value="TreeGrafter"/>
</dbReference>
<feature type="region of interest" description="Disordered" evidence="9">
    <location>
        <begin position="70"/>
        <end position="166"/>
    </location>
</feature>
<dbReference type="GO" id="GO:0045944">
    <property type="term" value="P:positive regulation of transcription by RNA polymerase II"/>
    <property type="evidence" value="ECO:0007669"/>
    <property type="project" value="TreeGrafter"/>
</dbReference>
<evidence type="ECO:0000259" key="10">
    <source>
        <dbReference type="PROSITE" id="PS50071"/>
    </source>
</evidence>
<evidence type="ECO:0000256" key="1">
    <source>
        <dbReference type="ARBA" id="ARBA00004123"/>
    </source>
</evidence>
<dbReference type="FunFam" id="1.10.10.60:FF:000055">
    <property type="entry name" value="Homeobox protein Hox-A5"/>
    <property type="match status" value="1"/>
</dbReference>
<comment type="subcellular location">
    <subcellularLocation>
        <location evidence="1 6 7">Nucleus</location>
    </subcellularLocation>
</comment>
<keyword evidence="2" id="KW-0217">Developmental protein</keyword>
<dbReference type="PROSITE" id="PS00032">
    <property type="entry name" value="ANTENNAPEDIA"/>
    <property type="match status" value="1"/>
</dbReference>
<dbReference type="PROSITE" id="PS00027">
    <property type="entry name" value="HOMEOBOX_1"/>
    <property type="match status" value="1"/>
</dbReference>
<dbReference type="InterPro" id="IPR020479">
    <property type="entry name" value="HD_metazoa"/>
</dbReference>
<evidence type="ECO:0000256" key="4">
    <source>
        <dbReference type="ARBA" id="ARBA00023155"/>
    </source>
</evidence>
<evidence type="ECO:0000256" key="8">
    <source>
        <dbReference type="RuleBase" id="RU004442"/>
    </source>
</evidence>
<evidence type="ECO:0000256" key="2">
    <source>
        <dbReference type="ARBA" id="ARBA00022473"/>
    </source>
</evidence>
<dbReference type="GO" id="GO:0005654">
    <property type="term" value="C:nucleoplasm"/>
    <property type="evidence" value="ECO:0007669"/>
    <property type="project" value="TreeGrafter"/>
</dbReference>
<dbReference type="Gene3D" id="1.10.10.60">
    <property type="entry name" value="Homeodomain-like"/>
    <property type="match status" value="1"/>
</dbReference>
<sequence>MSSYFVNSLSTCYGQTVGLESCAEGNFHRNGTFQHSGGIYPSFHGSRYPFSAKDERSEDHSGDYYATQRLSHMPHSSPCSSPHSIHGGTPNIQNVHHMHSSNDRSCNIRTSSNSNSSYYPNGQLTNVDRNRSPPSQQPPPISPLPQQSQTPHSPRPADQSYGGSPQIYPWMRRMQYAQDGADADSKRSRTSYTRHQTLELEKEFHYNKYLTRRRRIEIAHALNLTERQIKIWFQNRRMKWKKEHKLSHIAKNMNFCNALEKASQQRDHEMKSAL</sequence>
<dbReference type="PANTHER" id="PTHR45771:SF6">
    <property type="entry name" value="HOMEOTIC PROTEIN SEX COMBS REDUCED"/>
    <property type="match status" value="1"/>
</dbReference>
<evidence type="ECO:0000313" key="12">
    <source>
        <dbReference type="EMBL" id="UZY20462.1"/>
    </source>
</evidence>
<dbReference type="CDD" id="cd00086">
    <property type="entry name" value="homeodomain"/>
    <property type="match status" value="1"/>
</dbReference>
<organism evidence="11 13">
    <name type="scientific">Mytilus coruscus</name>
    <name type="common">Sea mussel</name>
    <dbReference type="NCBI Taxonomy" id="42192"/>
    <lineage>
        <taxon>Eukaryota</taxon>
        <taxon>Metazoa</taxon>
        <taxon>Spiralia</taxon>
        <taxon>Lophotrochozoa</taxon>
        <taxon>Mollusca</taxon>
        <taxon>Bivalvia</taxon>
        <taxon>Autobranchia</taxon>
        <taxon>Pteriomorphia</taxon>
        <taxon>Mytilida</taxon>
        <taxon>Mytiloidea</taxon>
        <taxon>Mytilidae</taxon>
        <taxon>Mytilinae</taxon>
        <taxon>Mytilus</taxon>
    </lineage>
</organism>
<feature type="compositionally biased region" description="Low complexity" evidence="9">
    <location>
        <begin position="71"/>
        <end position="84"/>
    </location>
</feature>
<dbReference type="InterPro" id="IPR009057">
    <property type="entry name" value="Homeodomain-like_sf"/>
</dbReference>
<dbReference type="PRINTS" id="PR00024">
    <property type="entry name" value="HOMEOBOX"/>
</dbReference>
<evidence type="ECO:0000256" key="5">
    <source>
        <dbReference type="ARBA" id="ARBA00023242"/>
    </source>
</evidence>
<keyword evidence="3 6" id="KW-0238">DNA-binding</keyword>
<dbReference type="PRINTS" id="PR00025">
    <property type="entry name" value="ANTENNAPEDIA"/>
</dbReference>
<keyword evidence="5 6" id="KW-0539">Nucleus</keyword>
<accession>A0A6J8EUF3</accession>
<dbReference type="Pfam" id="PF00046">
    <property type="entry name" value="Homeodomain"/>
    <property type="match status" value="1"/>
</dbReference>
<dbReference type="Proteomes" id="UP000507470">
    <property type="component" value="Unassembled WGS sequence"/>
</dbReference>
<reference evidence="11 13" key="1">
    <citation type="submission" date="2020-06" db="EMBL/GenBank/DDBJ databases">
        <authorList>
            <person name="Li R."/>
            <person name="Bekaert M."/>
        </authorList>
    </citation>
    <scope>NUCLEOTIDE SEQUENCE [LARGE SCALE GENOMIC DNA]</scope>
    <source>
        <strain evidence="13">wild</strain>
        <strain evidence="11">Wild</strain>
    </source>
</reference>
<reference evidence="12" key="2">
    <citation type="submission" date="2021-12" db="EMBL/GenBank/DDBJ databases">
        <authorList>
            <person name="Yan C."/>
        </authorList>
    </citation>
    <scope>NUCLEOTIDE SEQUENCE</scope>
</reference>
<gene>
    <name evidence="11" type="ORF">MCOR_56091</name>
</gene>
<dbReference type="InterPro" id="IPR017970">
    <property type="entry name" value="Homeobox_CS"/>
</dbReference>
<dbReference type="AlphaFoldDB" id="A0A6J8EUF3"/>
<dbReference type="InterPro" id="IPR001356">
    <property type="entry name" value="HD"/>
</dbReference>
<dbReference type="PROSITE" id="PS50071">
    <property type="entry name" value="HOMEOBOX_2"/>
    <property type="match status" value="1"/>
</dbReference>
<dbReference type="OrthoDB" id="6159439at2759"/>
<feature type="DNA-binding region" description="Homeobox" evidence="6">
    <location>
        <begin position="185"/>
        <end position="244"/>
    </location>
</feature>
<dbReference type="InterPro" id="IPR050609">
    <property type="entry name" value="Antp_homeobox_Deformed_sf"/>
</dbReference>
<dbReference type="EMBL" id="CACVKT020009963">
    <property type="protein sequence ID" value="CAC5424167.1"/>
    <property type="molecule type" value="Genomic_DNA"/>
</dbReference>
<feature type="domain" description="Homeobox" evidence="10">
    <location>
        <begin position="183"/>
        <end position="243"/>
    </location>
</feature>
<dbReference type="InterPro" id="IPR017995">
    <property type="entry name" value="Homeobox_antennapedia"/>
</dbReference>
<evidence type="ECO:0000313" key="13">
    <source>
        <dbReference type="Proteomes" id="UP000507470"/>
    </source>
</evidence>
<dbReference type="InterPro" id="IPR001827">
    <property type="entry name" value="Homeobox_Antennapedia_CS"/>
</dbReference>
<dbReference type="SMR" id="A0A6J8EUF3"/>
<dbReference type="EMBL" id="OM037098">
    <property type="protein sequence ID" value="UZY20462.1"/>
    <property type="molecule type" value="mRNA"/>
</dbReference>
<evidence type="ECO:0000256" key="9">
    <source>
        <dbReference type="SAM" id="MobiDB-lite"/>
    </source>
</evidence>
<evidence type="ECO:0000313" key="11">
    <source>
        <dbReference type="EMBL" id="CAC5424167.1"/>
    </source>
</evidence>
<protein>
    <submittedName>
        <fullName evidence="11">HOX_5</fullName>
    </submittedName>
    <submittedName>
        <fullName evidence="12">Hox5</fullName>
    </submittedName>
</protein>
<proteinExistence type="evidence at transcript level"/>
<keyword evidence="4 6" id="KW-0371">Homeobox</keyword>
<evidence type="ECO:0000256" key="6">
    <source>
        <dbReference type="PROSITE-ProRule" id="PRU00108"/>
    </source>
</evidence>
<dbReference type="GO" id="GO:0009952">
    <property type="term" value="P:anterior/posterior pattern specification"/>
    <property type="evidence" value="ECO:0007669"/>
    <property type="project" value="TreeGrafter"/>
</dbReference>
<evidence type="ECO:0000256" key="7">
    <source>
        <dbReference type="RuleBase" id="RU000682"/>
    </source>
</evidence>
<keyword evidence="13" id="KW-1185">Reference proteome</keyword>
<comment type="similarity">
    <text evidence="8">Belongs to the Antp homeobox family.</text>
</comment>
<dbReference type="PANTHER" id="PTHR45771">
    <property type="entry name" value="HOMEOTIC PROTEIN DEFORMED"/>
    <property type="match status" value="1"/>
</dbReference>
<dbReference type="SMART" id="SM00389">
    <property type="entry name" value="HOX"/>
    <property type="match status" value="1"/>
</dbReference>
<evidence type="ECO:0000256" key="3">
    <source>
        <dbReference type="ARBA" id="ARBA00023125"/>
    </source>
</evidence>